<dbReference type="SUPFAM" id="SSF50129">
    <property type="entry name" value="GroES-like"/>
    <property type="match status" value="1"/>
</dbReference>
<dbReference type="GO" id="GO:0016651">
    <property type="term" value="F:oxidoreductase activity, acting on NAD(P)H"/>
    <property type="evidence" value="ECO:0007669"/>
    <property type="project" value="TreeGrafter"/>
</dbReference>
<keyword evidence="1" id="KW-0521">NADP</keyword>
<keyword evidence="2" id="KW-0560">Oxidoreductase</keyword>
<proteinExistence type="predicted"/>
<dbReference type="AlphaFoldDB" id="A0A6A6HS54"/>
<dbReference type="InterPro" id="IPR036291">
    <property type="entry name" value="NAD(P)-bd_dom_sf"/>
</dbReference>
<dbReference type="InterPro" id="IPR020843">
    <property type="entry name" value="ER"/>
</dbReference>
<dbReference type="SUPFAM" id="SSF51735">
    <property type="entry name" value="NAD(P)-binding Rossmann-fold domains"/>
    <property type="match status" value="1"/>
</dbReference>
<dbReference type="Proteomes" id="UP000800094">
    <property type="component" value="Unassembled WGS sequence"/>
</dbReference>
<dbReference type="EMBL" id="ML987214">
    <property type="protein sequence ID" value="KAF2240936.1"/>
    <property type="molecule type" value="Genomic_DNA"/>
</dbReference>
<evidence type="ECO:0000259" key="3">
    <source>
        <dbReference type="SMART" id="SM00829"/>
    </source>
</evidence>
<evidence type="ECO:0000313" key="4">
    <source>
        <dbReference type="EMBL" id="KAF2240936.1"/>
    </source>
</evidence>
<sequence length="324" mass="34480">MRAWMLDAPGTPSSFYIKEIPIPTPEAGWVLIRVKAFGLNRSEHHTLKGLASGVIFPRVLGIEATGVVAAAPGGEFKAGQQVCAMMGGMGRVIDGGYAEYTCVKAENIIPFASDLDWSLLGGVGEMLQTSYGSLSIGLDAKKGESILIRGGTSSIGMATAVLAKQLGMTVFSTSRTEKKTDALKKVGVDHIIIDDGNVAEKVRAIALEGVDCALELIGTDALPDTLRACKVKGVTCFTGMLSNNWIVKEFYPIEYLPRGVRLTAYGGGANDLPQHVLQEYLDAVKAGTAIVPIDKVFQFEQLPEAHERMDAGRAAGKMVVMTGM</sequence>
<dbReference type="GO" id="GO:0070402">
    <property type="term" value="F:NADPH binding"/>
    <property type="evidence" value="ECO:0007669"/>
    <property type="project" value="TreeGrafter"/>
</dbReference>
<name>A0A6A6HS54_9PLEO</name>
<dbReference type="RefSeq" id="XP_033675940.1">
    <property type="nucleotide sequence ID" value="XM_033834217.1"/>
</dbReference>
<accession>A0A6A6HS54</accession>
<dbReference type="InterPro" id="IPR013154">
    <property type="entry name" value="ADH-like_N"/>
</dbReference>
<evidence type="ECO:0000256" key="1">
    <source>
        <dbReference type="ARBA" id="ARBA00022857"/>
    </source>
</evidence>
<dbReference type="Gene3D" id="3.90.180.10">
    <property type="entry name" value="Medium-chain alcohol dehydrogenases, catalytic domain"/>
    <property type="match status" value="2"/>
</dbReference>
<gene>
    <name evidence="4" type="ORF">BU26DRAFT_572176</name>
</gene>
<evidence type="ECO:0000256" key="2">
    <source>
        <dbReference type="ARBA" id="ARBA00023002"/>
    </source>
</evidence>
<dbReference type="Pfam" id="PF08240">
    <property type="entry name" value="ADH_N"/>
    <property type="match status" value="1"/>
</dbReference>
<dbReference type="SMART" id="SM00829">
    <property type="entry name" value="PKS_ER"/>
    <property type="match status" value="1"/>
</dbReference>
<reference evidence="4" key="1">
    <citation type="journal article" date="2020" name="Stud. Mycol.">
        <title>101 Dothideomycetes genomes: a test case for predicting lifestyles and emergence of pathogens.</title>
        <authorList>
            <person name="Haridas S."/>
            <person name="Albert R."/>
            <person name="Binder M."/>
            <person name="Bloem J."/>
            <person name="Labutti K."/>
            <person name="Salamov A."/>
            <person name="Andreopoulos B."/>
            <person name="Baker S."/>
            <person name="Barry K."/>
            <person name="Bills G."/>
            <person name="Bluhm B."/>
            <person name="Cannon C."/>
            <person name="Castanera R."/>
            <person name="Culley D."/>
            <person name="Daum C."/>
            <person name="Ezra D."/>
            <person name="Gonzalez J."/>
            <person name="Henrissat B."/>
            <person name="Kuo A."/>
            <person name="Liang C."/>
            <person name="Lipzen A."/>
            <person name="Lutzoni F."/>
            <person name="Magnuson J."/>
            <person name="Mondo S."/>
            <person name="Nolan M."/>
            <person name="Ohm R."/>
            <person name="Pangilinan J."/>
            <person name="Park H.-J."/>
            <person name="Ramirez L."/>
            <person name="Alfaro M."/>
            <person name="Sun H."/>
            <person name="Tritt A."/>
            <person name="Yoshinaga Y."/>
            <person name="Zwiers L.-H."/>
            <person name="Turgeon B."/>
            <person name="Goodwin S."/>
            <person name="Spatafora J."/>
            <person name="Crous P."/>
            <person name="Grigoriev I."/>
        </authorList>
    </citation>
    <scope>NUCLEOTIDE SEQUENCE</scope>
    <source>
        <strain evidence="4">CBS 122368</strain>
    </source>
</reference>
<protein>
    <submittedName>
        <fullName evidence="4">Putative oxidoreductase</fullName>
    </submittedName>
</protein>
<organism evidence="4 5">
    <name type="scientific">Trematosphaeria pertusa</name>
    <dbReference type="NCBI Taxonomy" id="390896"/>
    <lineage>
        <taxon>Eukaryota</taxon>
        <taxon>Fungi</taxon>
        <taxon>Dikarya</taxon>
        <taxon>Ascomycota</taxon>
        <taxon>Pezizomycotina</taxon>
        <taxon>Dothideomycetes</taxon>
        <taxon>Pleosporomycetidae</taxon>
        <taxon>Pleosporales</taxon>
        <taxon>Massarineae</taxon>
        <taxon>Trematosphaeriaceae</taxon>
        <taxon>Trematosphaeria</taxon>
    </lineage>
</organism>
<keyword evidence="5" id="KW-1185">Reference proteome</keyword>
<dbReference type="Gene3D" id="3.40.50.720">
    <property type="entry name" value="NAD(P)-binding Rossmann-like Domain"/>
    <property type="match status" value="1"/>
</dbReference>
<dbReference type="OrthoDB" id="3762296at2759"/>
<feature type="domain" description="Enoyl reductase (ER)" evidence="3">
    <location>
        <begin position="10"/>
        <end position="320"/>
    </location>
</feature>
<evidence type="ECO:0000313" key="5">
    <source>
        <dbReference type="Proteomes" id="UP000800094"/>
    </source>
</evidence>
<dbReference type="InterPro" id="IPR011032">
    <property type="entry name" value="GroES-like_sf"/>
</dbReference>
<dbReference type="PANTHER" id="PTHR48106:SF18">
    <property type="entry name" value="QUINONE OXIDOREDUCTASE PIG3"/>
    <property type="match status" value="1"/>
</dbReference>
<dbReference type="GeneID" id="54587547"/>
<dbReference type="Pfam" id="PF13602">
    <property type="entry name" value="ADH_zinc_N_2"/>
    <property type="match status" value="1"/>
</dbReference>
<dbReference type="PANTHER" id="PTHR48106">
    <property type="entry name" value="QUINONE OXIDOREDUCTASE PIG3-RELATED"/>
    <property type="match status" value="1"/>
</dbReference>